<reference evidence="3" key="1">
    <citation type="submission" date="2021-02" db="EMBL/GenBank/DDBJ databases">
        <authorList>
            <person name="Nowell W R."/>
        </authorList>
    </citation>
    <scope>NUCLEOTIDE SEQUENCE</scope>
    <source>
        <strain evidence="3">Ploen Becks lab</strain>
    </source>
</reference>
<keyword evidence="4" id="KW-1185">Reference proteome</keyword>
<dbReference type="Pfam" id="PF14645">
    <property type="entry name" value="Chibby"/>
    <property type="match status" value="1"/>
</dbReference>
<sequence length="131" mass="15009">MGPCRKPFAPKKAPPRKATTISPLQMGAAERSREFLLDYTYAHTFLGNNYFTFDPETGDWYNESVGEQHGNKSKAKVMTSMSKDAQKIQKENLHLQEENNLLKVKNEILLDMVAEICSEYSLENKKNNKNH</sequence>
<comment type="caution">
    <text evidence="3">The sequence shown here is derived from an EMBL/GenBank/DDBJ whole genome shotgun (WGS) entry which is preliminary data.</text>
</comment>
<evidence type="ECO:0000256" key="1">
    <source>
        <dbReference type="SAM" id="Coils"/>
    </source>
</evidence>
<organism evidence="3 4">
    <name type="scientific">Brachionus calyciflorus</name>
    <dbReference type="NCBI Taxonomy" id="104777"/>
    <lineage>
        <taxon>Eukaryota</taxon>
        <taxon>Metazoa</taxon>
        <taxon>Spiralia</taxon>
        <taxon>Gnathifera</taxon>
        <taxon>Rotifera</taxon>
        <taxon>Eurotatoria</taxon>
        <taxon>Monogononta</taxon>
        <taxon>Pseudotrocha</taxon>
        <taxon>Ploima</taxon>
        <taxon>Brachionidae</taxon>
        <taxon>Brachionus</taxon>
    </lineage>
</organism>
<evidence type="ECO:0000256" key="2">
    <source>
        <dbReference type="SAM" id="MobiDB-lite"/>
    </source>
</evidence>
<name>A0A814DE26_9BILA</name>
<feature type="region of interest" description="Disordered" evidence="2">
    <location>
        <begin position="1"/>
        <end position="25"/>
    </location>
</feature>
<feature type="coiled-coil region" evidence="1">
    <location>
        <begin position="78"/>
        <end position="105"/>
    </location>
</feature>
<dbReference type="InterPro" id="IPR028118">
    <property type="entry name" value="Chibby_fam"/>
</dbReference>
<dbReference type="EMBL" id="CAJNOC010002843">
    <property type="protein sequence ID" value="CAF0954505.1"/>
    <property type="molecule type" value="Genomic_DNA"/>
</dbReference>
<evidence type="ECO:0000313" key="3">
    <source>
        <dbReference type="EMBL" id="CAF0954505.1"/>
    </source>
</evidence>
<protein>
    <recommendedName>
        <fullName evidence="5">Chibby</fullName>
    </recommendedName>
</protein>
<dbReference type="Proteomes" id="UP000663879">
    <property type="component" value="Unassembled WGS sequence"/>
</dbReference>
<dbReference type="AlphaFoldDB" id="A0A814DE26"/>
<evidence type="ECO:0008006" key="5">
    <source>
        <dbReference type="Google" id="ProtNLM"/>
    </source>
</evidence>
<keyword evidence="1" id="KW-0175">Coiled coil</keyword>
<accession>A0A814DE26</accession>
<gene>
    <name evidence="3" type="ORF">OXX778_LOCUS14122</name>
</gene>
<evidence type="ECO:0000313" key="4">
    <source>
        <dbReference type="Proteomes" id="UP000663879"/>
    </source>
</evidence>
<feature type="compositionally biased region" description="Low complexity" evidence="2">
    <location>
        <begin position="1"/>
        <end position="11"/>
    </location>
</feature>
<dbReference type="OrthoDB" id="2145765at2759"/>
<proteinExistence type="predicted"/>